<proteinExistence type="inferred from homology"/>
<evidence type="ECO:0000313" key="14">
    <source>
        <dbReference type="Proteomes" id="UP000321272"/>
    </source>
</evidence>
<organism evidence="13 14">
    <name type="scientific">Pistricoccus aurantiacus</name>
    <dbReference type="NCBI Taxonomy" id="1883414"/>
    <lineage>
        <taxon>Bacteria</taxon>
        <taxon>Pseudomonadati</taxon>
        <taxon>Pseudomonadota</taxon>
        <taxon>Gammaproteobacteria</taxon>
        <taxon>Oceanospirillales</taxon>
        <taxon>Halomonadaceae</taxon>
        <taxon>Pistricoccus</taxon>
    </lineage>
</organism>
<keyword evidence="10" id="KW-0175">Coiled coil</keyword>
<dbReference type="KEGG" id="paur:FGL86_09595"/>
<evidence type="ECO:0000256" key="5">
    <source>
        <dbReference type="ARBA" id="ARBA00022519"/>
    </source>
</evidence>
<feature type="domain" description="AprE-like long alpha-helical hairpin" evidence="11">
    <location>
        <begin position="123"/>
        <end position="312"/>
    </location>
</feature>
<dbReference type="GO" id="GO:0015031">
    <property type="term" value="P:protein transport"/>
    <property type="evidence" value="ECO:0007669"/>
    <property type="project" value="InterPro"/>
</dbReference>
<keyword evidence="14" id="KW-1185">Reference proteome</keyword>
<feature type="coiled-coil region" evidence="10">
    <location>
        <begin position="242"/>
        <end position="319"/>
    </location>
</feature>
<dbReference type="RefSeq" id="WP_147184353.1">
    <property type="nucleotide sequence ID" value="NZ_CP042382.1"/>
</dbReference>
<evidence type="ECO:0000256" key="9">
    <source>
        <dbReference type="RuleBase" id="RU365093"/>
    </source>
</evidence>
<accession>A0A5B8SSP4</accession>
<dbReference type="Proteomes" id="UP000321272">
    <property type="component" value="Chromosome"/>
</dbReference>
<evidence type="ECO:0000256" key="3">
    <source>
        <dbReference type="ARBA" id="ARBA00022448"/>
    </source>
</evidence>
<evidence type="ECO:0000256" key="8">
    <source>
        <dbReference type="ARBA" id="ARBA00023136"/>
    </source>
</evidence>
<comment type="similarity">
    <text evidence="2 9">Belongs to the membrane fusion protein (MFP) (TC 8.A.1) family.</text>
</comment>
<keyword evidence="5 9" id="KW-0997">Cell inner membrane</keyword>
<dbReference type="InterPro" id="IPR050739">
    <property type="entry name" value="MFP"/>
</dbReference>
<name>A0A5B8SSP4_9GAMM</name>
<dbReference type="PRINTS" id="PR01490">
    <property type="entry name" value="RTXTOXIND"/>
</dbReference>
<keyword evidence="7 9" id="KW-1133">Transmembrane helix</keyword>
<dbReference type="EMBL" id="CP042382">
    <property type="protein sequence ID" value="QEA39301.1"/>
    <property type="molecule type" value="Genomic_DNA"/>
</dbReference>
<dbReference type="Pfam" id="PF25994">
    <property type="entry name" value="HH_AprE"/>
    <property type="match status" value="1"/>
</dbReference>
<reference evidence="13 14" key="1">
    <citation type="submission" date="2019-06" db="EMBL/GenBank/DDBJ databases">
        <title>Genome analyses of bacteria isolated from kimchi.</title>
        <authorList>
            <person name="Lee S."/>
            <person name="Ahn S."/>
            <person name="Roh S."/>
        </authorList>
    </citation>
    <scope>NUCLEOTIDE SEQUENCE [LARGE SCALE GENOMIC DNA]</scope>
    <source>
        <strain evidence="13 14">CBA4606</strain>
    </source>
</reference>
<dbReference type="Pfam" id="PF26002">
    <property type="entry name" value="Beta-barrel_AprE"/>
    <property type="match status" value="1"/>
</dbReference>
<dbReference type="PANTHER" id="PTHR30386:SF17">
    <property type="entry name" value="ALKALINE PROTEASE SECRETION PROTEIN APRE"/>
    <property type="match status" value="1"/>
</dbReference>
<protein>
    <recommendedName>
        <fullName evidence="9">Membrane fusion protein (MFP) family protein</fullName>
    </recommendedName>
</protein>
<dbReference type="AlphaFoldDB" id="A0A5B8SSP4"/>
<evidence type="ECO:0000256" key="4">
    <source>
        <dbReference type="ARBA" id="ARBA00022475"/>
    </source>
</evidence>
<evidence type="ECO:0000256" key="6">
    <source>
        <dbReference type="ARBA" id="ARBA00022692"/>
    </source>
</evidence>
<keyword evidence="4 9" id="KW-1003">Cell membrane</keyword>
<dbReference type="InterPro" id="IPR058982">
    <property type="entry name" value="Beta-barrel_AprE"/>
</dbReference>
<dbReference type="InterPro" id="IPR058781">
    <property type="entry name" value="HH_AprE-like"/>
</dbReference>
<dbReference type="Gene3D" id="1.10.287.1490">
    <property type="match status" value="1"/>
</dbReference>
<dbReference type="Gene3D" id="2.40.30.170">
    <property type="match status" value="1"/>
</dbReference>
<feature type="coiled-coil region" evidence="10">
    <location>
        <begin position="183"/>
        <end position="217"/>
    </location>
</feature>
<feature type="domain" description="AprE-like beta-barrel" evidence="12">
    <location>
        <begin position="355"/>
        <end position="444"/>
    </location>
</feature>
<evidence type="ECO:0000259" key="12">
    <source>
        <dbReference type="Pfam" id="PF26002"/>
    </source>
</evidence>
<dbReference type="PANTHER" id="PTHR30386">
    <property type="entry name" value="MEMBRANE FUSION SUBUNIT OF EMRAB-TOLC MULTIDRUG EFFLUX PUMP"/>
    <property type="match status" value="1"/>
</dbReference>
<sequence>MSDKIRQTPSRAIVSSDSEASKAYQETLTGSAEKATRAELPISDRRYRRLGFAILLVAFGGFGGWAMTADLAVAVVAPGAVSVESFKKTLQHLEGGIVKEIKVRDGDHVEAGETLLVLDKTQSRSQLAIARSRYLINRAAEARLLAEQSDSETLAFPEELLASDAQRVKEVLAVQRALFQARRQALSGTLSALDEQIAQMRQQIKGLKEQIEINDANRASLGGEASDYRALFKEGLGDNQRLRELERQILQYKGESARYRAEIASLKSRISESKVKKQVQLQETQKEIGEQLREAQGNIADAEERLVALKDQVARTTLTAPVAGTVVGLKVHTLGAVIRPGDPIMEIVPSGDNFVVEARVPNQDVDHIYPGQYAEIRFSAFNQRLTNVIEGEVAQVSADTFEDEATGASYYKARIKVTEQGRRDMTENMQLLAGMPAEVMIKTGERTFASYVAKPITDMLARAMREE</sequence>
<dbReference type="GO" id="GO:0005886">
    <property type="term" value="C:plasma membrane"/>
    <property type="evidence" value="ECO:0007669"/>
    <property type="project" value="UniProtKB-SubCell"/>
</dbReference>
<gene>
    <name evidence="13" type="ORF">FGL86_09595</name>
</gene>
<evidence type="ECO:0000256" key="7">
    <source>
        <dbReference type="ARBA" id="ARBA00022989"/>
    </source>
</evidence>
<comment type="subcellular location">
    <subcellularLocation>
        <location evidence="1 9">Cell inner membrane</location>
        <topology evidence="1 9">Single-pass membrane protein</topology>
    </subcellularLocation>
</comment>
<evidence type="ECO:0000256" key="2">
    <source>
        <dbReference type="ARBA" id="ARBA00009477"/>
    </source>
</evidence>
<dbReference type="InterPro" id="IPR010129">
    <property type="entry name" value="T1SS_HlyD"/>
</dbReference>
<dbReference type="NCBIfam" id="TIGR01843">
    <property type="entry name" value="type_I_hlyD"/>
    <property type="match status" value="1"/>
</dbReference>
<keyword evidence="8 9" id="KW-0472">Membrane</keyword>
<keyword evidence="6 9" id="KW-0812">Transmembrane</keyword>
<feature type="transmembrane region" description="Helical" evidence="9">
    <location>
        <begin position="50"/>
        <end position="77"/>
    </location>
</feature>
<evidence type="ECO:0000256" key="1">
    <source>
        <dbReference type="ARBA" id="ARBA00004377"/>
    </source>
</evidence>
<keyword evidence="3 9" id="KW-0813">Transport</keyword>
<evidence type="ECO:0000259" key="11">
    <source>
        <dbReference type="Pfam" id="PF25994"/>
    </source>
</evidence>
<evidence type="ECO:0000313" key="13">
    <source>
        <dbReference type="EMBL" id="QEA39301.1"/>
    </source>
</evidence>
<dbReference type="OrthoDB" id="9775513at2"/>
<evidence type="ECO:0000256" key="10">
    <source>
        <dbReference type="SAM" id="Coils"/>
    </source>
</evidence>